<evidence type="ECO:0000313" key="3">
    <source>
        <dbReference type="Proteomes" id="UP000008021"/>
    </source>
</evidence>
<keyword evidence="3" id="KW-1185">Reference proteome</keyword>
<reference evidence="2" key="1">
    <citation type="submission" date="2015-04" db="UniProtKB">
        <authorList>
            <consortium name="EnsemblPlants"/>
        </authorList>
    </citation>
    <scope>IDENTIFICATION</scope>
</reference>
<sequence>MEKNVEEANLITQELNDLGLGEDISTDKFRGYLCQLPQERDSPVDISTQLNFDQLDAQNELHELYRVKYYKLLQQVPRTGSKLDHDTMIEQYPFDMSKQLEEVLMCFENDGTLDSVDDEVLWEVLKCFDYTFVWYFHPEYCKLAALVDYQRLVIKNYGCMYANWDRYHMYFNTYDVEKQYAKYYVELSKKLKWGKVSNRGLYQAVKIATGFPKITAKLAYLGFHELDGVYFEIWQRVTKQKMSFRDAMKSVYELNRFPVRQQKMKYVLEINDCFQWEAEFHTCTACITKEVAEDEVLGLIAEAVKKLNERLNQISIRPGTGPPRITPLLLQRRWRGKEKEKSGGGGGLRLRLEDLTSRRPASPSALPCGLHRITIMGEPLRTLQNDQSEAKDKGNKIDIKYELTSAILSLKHQQASGRLKMPSRLPARYPHNVGHCAELIMNLGIGEDVHCLNVMRSCNHENILHPGIIKEVIIGDSSFNVAWVERYTRVLSEYVQLLLSTARFHAPVGATLLLPSPHLQMVLRGIFDGMEQLFLDGYYHGNFSLENTYCFLECSTPVVKLTNFRKKVPEQAMTWGVEVTWGVEEVRNIWRGTATHSAAAASSWSYMAGVRGSAPSASSANRTTLPYGAVRLRKASANEPLFGFGEMPPKHRGSSRGPPPPSGKNMPAIGASEKKTTPNLRRLAVSTINDIVDVSAGIDSTTPKGRRFAVLGDLDDDDDDVMDSSVPGLSGLSGPSQEKAAPHNKQAKKKKTWVPPRRKKSFRFSKALNSPADQDDDTEQDYSVPVAIATECNDATMEKNVEEANLLTQELNELGLGEDISTDKFRGYLRQLPQEQDSPVDISTQLDFNQLDAQNELHELYRVKYYKSLQQVSGTRSKLDHDEMINQYPFDMSKQLEEVLICFENDGTLDSVDDEVLWEVLKCFDYIFVWYFHPEYCKLAALVDYQRLVIKNDGCMYANWDKYHMYFNTYDVEKQYVKYYGELSKKLKWGRVSNRGLYQAVKIATGFPKITAKLAYLGFHEFVSSMNYDVCFFKELDDVYFEIWQRVTKQKMSFRDAMKEVYELNRFPVRQQKMKYVLEINDYSQWEAEVAEDQVLGLIADAVKKLRDKPRFYDDYIKKKINIAQAIGLITTEEA</sequence>
<evidence type="ECO:0000256" key="1">
    <source>
        <dbReference type="SAM" id="MobiDB-lite"/>
    </source>
</evidence>
<dbReference type="PANTHER" id="PTHR34480">
    <property type="entry name" value="OS01G0967800 PROTEIN-RELATED"/>
    <property type="match status" value="1"/>
</dbReference>
<protein>
    <submittedName>
        <fullName evidence="2">Uncharacterized protein</fullName>
    </submittedName>
</protein>
<dbReference type="EnsemblPlants" id="OMERI01G42100.4">
    <property type="protein sequence ID" value="OMERI01G42100.4"/>
    <property type="gene ID" value="OMERI01G42100"/>
</dbReference>
<feature type="compositionally biased region" description="Basic residues" evidence="1">
    <location>
        <begin position="745"/>
        <end position="763"/>
    </location>
</feature>
<reference evidence="2" key="2">
    <citation type="submission" date="2018-05" db="EMBL/GenBank/DDBJ databases">
        <title>OmerRS3 (Oryza meridionalis Reference Sequence Version 3).</title>
        <authorList>
            <person name="Zhang J."/>
            <person name="Kudrna D."/>
            <person name="Lee S."/>
            <person name="Talag J."/>
            <person name="Welchert J."/>
            <person name="Wing R.A."/>
        </authorList>
    </citation>
    <scope>NUCLEOTIDE SEQUENCE [LARGE SCALE GENOMIC DNA]</scope>
    <source>
        <strain evidence="2">cv. OR44</strain>
    </source>
</reference>
<proteinExistence type="predicted"/>
<dbReference type="PANTHER" id="PTHR34480:SF14">
    <property type="entry name" value="OS01G0967800 PROTEIN"/>
    <property type="match status" value="1"/>
</dbReference>
<feature type="compositionally biased region" description="Acidic residues" evidence="1">
    <location>
        <begin position="713"/>
        <end position="722"/>
    </location>
</feature>
<dbReference type="AlphaFoldDB" id="A0A0E0CDH2"/>
<evidence type="ECO:0000313" key="2">
    <source>
        <dbReference type="EnsemblPlants" id="OMERI01G42100.4"/>
    </source>
</evidence>
<organism evidence="2">
    <name type="scientific">Oryza meridionalis</name>
    <dbReference type="NCBI Taxonomy" id="40149"/>
    <lineage>
        <taxon>Eukaryota</taxon>
        <taxon>Viridiplantae</taxon>
        <taxon>Streptophyta</taxon>
        <taxon>Embryophyta</taxon>
        <taxon>Tracheophyta</taxon>
        <taxon>Spermatophyta</taxon>
        <taxon>Magnoliopsida</taxon>
        <taxon>Liliopsida</taxon>
        <taxon>Poales</taxon>
        <taxon>Poaceae</taxon>
        <taxon>BOP clade</taxon>
        <taxon>Oryzoideae</taxon>
        <taxon>Oryzeae</taxon>
        <taxon>Oryzinae</taxon>
        <taxon>Oryza</taxon>
    </lineage>
</organism>
<feature type="compositionally biased region" description="Low complexity" evidence="1">
    <location>
        <begin position="723"/>
        <end position="736"/>
    </location>
</feature>
<accession>A0A0E0CDH2</accession>
<name>A0A0E0CDH2_9ORYZ</name>
<dbReference type="Proteomes" id="UP000008021">
    <property type="component" value="Chromosome 1"/>
</dbReference>
<feature type="region of interest" description="Disordered" evidence="1">
    <location>
        <begin position="709"/>
        <end position="781"/>
    </location>
</feature>
<feature type="region of interest" description="Disordered" evidence="1">
    <location>
        <begin position="643"/>
        <end position="678"/>
    </location>
</feature>
<dbReference type="Gramene" id="OMERI01G42100.4">
    <property type="protein sequence ID" value="OMERI01G42100.4"/>
    <property type="gene ID" value="OMERI01G42100"/>
</dbReference>